<gene>
    <name evidence="7" type="ORF">ACFFIA_30345</name>
</gene>
<evidence type="ECO:0000313" key="8">
    <source>
        <dbReference type="Proteomes" id="UP001589867"/>
    </source>
</evidence>
<proteinExistence type="predicted"/>
<protein>
    <submittedName>
        <fullName evidence="7">RDD family protein</fullName>
    </submittedName>
</protein>
<dbReference type="Pfam" id="PF06271">
    <property type="entry name" value="RDD"/>
    <property type="match status" value="1"/>
</dbReference>
<dbReference type="EMBL" id="JBHLUH010000063">
    <property type="protein sequence ID" value="MFC0531959.1"/>
    <property type="molecule type" value="Genomic_DNA"/>
</dbReference>
<sequence>MTDDERIVQYAGVVRRQLACPPAEAEARGQELVEHLRDAADAGALDEAFHGLGSAEQAAAAFARERSASDAPLARRFGAALLDNLPLVLVSVALAVRGLSGATTVLAFPPHVYFEAGGACVALTPGGGCVYDDPGLLYTLALPLALAWSILGLGVMESRLGGSPGKLLFNLRVVTEDGLRIRPAVGVLRRLSFLVGPLAWLDWTPLLLSRRRRVMEYLARTRVIVAPVAS</sequence>
<dbReference type="Proteomes" id="UP001589867">
    <property type="component" value="Unassembled WGS sequence"/>
</dbReference>
<reference evidence="7 8" key="1">
    <citation type="submission" date="2024-09" db="EMBL/GenBank/DDBJ databases">
        <authorList>
            <person name="Sun Q."/>
            <person name="Mori K."/>
        </authorList>
    </citation>
    <scope>NUCLEOTIDE SEQUENCE [LARGE SCALE GENOMIC DNA]</scope>
    <source>
        <strain evidence="7 8">TBRC 3947</strain>
    </source>
</reference>
<feature type="transmembrane region" description="Helical" evidence="5">
    <location>
        <begin position="85"/>
        <end position="108"/>
    </location>
</feature>
<evidence type="ECO:0000259" key="6">
    <source>
        <dbReference type="Pfam" id="PF06271"/>
    </source>
</evidence>
<evidence type="ECO:0000313" key="7">
    <source>
        <dbReference type="EMBL" id="MFC0531959.1"/>
    </source>
</evidence>
<accession>A0ABV6MBU4</accession>
<feature type="transmembrane region" description="Helical" evidence="5">
    <location>
        <begin position="135"/>
        <end position="156"/>
    </location>
</feature>
<comment type="subcellular location">
    <subcellularLocation>
        <location evidence="1">Membrane</location>
        <topology evidence="1">Multi-pass membrane protein</topology>
    </subcellularLocation>
</comment>
<comment type="caution">
    <text evidence="7">The sequence shown here is derived from an EMBL/GenBank/DDBJ whole genome shotgun (WGS) entry which is preliminary data.</text>
</comment>
<dbReference type="RefSeq" id="WP_377257340.1">
    <property type="nucleotide sequence ID" value="NZ_JBHLUH010000063.1"/>
</dbReference>
<evidence type="ECO:0000256" key="4">
    <source>
        <dbReference type="ARBA" id="ARBA00023136"/>
    </source>
</evidence>
<keyword evidence="3 5" id="KW-1133">Transmembrane helix</keyword>
<organism evidence="7 8">
    <name type="scientific">Phytohabitans kaempferiae</name>
    <dbReference type="NCBI Taxonomy" id="1620943"/>
    <lineage>
        <taxon>Bacteria</taxon>
        <taxon>Bacillati</taxon>
        <taxon>Actinomycetota</taxon>
        <taxon>Actinomycetes</taxon>
        <taxon>Micromonosporales</taxon>
        <taxon>Micromonosporaceae</taxon>
    </lineage>
</organism>
<feature type="domain" description="RDD" evidence="6">
    <location>
        <begin position="71"/>
        <end position="196"/>
    </location>
</feature>
<evidence type="ECO:0000256" key="3">
    <source>
        <dbReference type="ARBA" id="ARBA00022989"/>
    </source>
</evidence>
<evidence type="ECO:0000256" key="5">
    <source>
        <dbReference type="SAM" id="Phobius"/>
    </source>
</evidence>
<evidence type="ECO:0000256" key="2">
    <source>
        <dbReference type="ARBA" id="ARBA00022692"/>
    </source>
</evidence>
<evidence type="ECO:0000256" key="1">
    <source>
        <dbReference type="ARBA" id="ARBA00004141"/>
    </source>
</evidence>
<keyword evidence="4 5" id="KW-0472">Membrane</keyword>
<dbReference type="InterPro" id="IPR010432">
    <property type="entry name" value="RDD"/>
</dbReference>
<keyword evidence="2 5" id="KW-0812">Transmembrane</keyword>
<keyword evidence="8" id="KW-1185">Reference proteome</keyword>
<name>A0ABV6MBU4_9ACTN</name>